<dbReference type="PROSITE" id="PS50045">
    <property type="entry name" value="SIGMA54_INTERACT_4"/>
    <property type="match status" value="1"/>
</dbReference>
<evidence type="ECO:0000256" key="1">
    <source>
        <dbReference type="ARBA" id="ARBA00022741"/>
    </source>
</evidence>
<dbReference type="SUPFAM" id="SSF46689">
    <property type="entry name" value="Homeodomain-like"/>
    <property type="match status" value="1"/>
</dbReference>
<evidence type="ECO:0000256" key="2">
    <source>
        <dbReference type="ARBA" id="ARBA00022840"/>
    </source>
</evidence>
<dbReference type="Gene3D" id="1.10.10.60">
    <property type="entry name" value="Homeodomain-like"/>
    <property type="match status" value="1"/>
</dbReference>
<dbReference type="SUPFAM" id="SSF52540">
    <property type="entry name" value="P-loop containing nucleoside triphosphate hydrolases"/>
    <property type="match status" value="1"/>
</dbReference>
<sequence length="248" mass="27445">MTQPSLRASVLTVEDPTMRPLFLYGATRLDRQDVARRLHNAGPRAKAPFVVATLTATPRALRPVALFGNGEEQAGWIREARGGTLLLDEIDCLWPDIQRTLIQHLQAENASFRLLIGSRYDATSLLRHGGLDEHFHAWLSGLNTVQKLGPERISAICRQVGSERAQLRGLARALERPLSEFFETGAGHDSGDLHACVVAEIERPLIDKVLRRTGGNQIRAAAILGLNRNTLRKKIRELDIIVTKGSDD</sequence>
<organism evidence="5 6">
    <name type="scientific">Neokomagataea tanensis NBRC 106556</name>
    <dbReference type="NCBI Taxonomy" id="1223519"/>
    <lineage>
        <taxon>Bacteria</taxon>
        <taxon>Pseudomonadati</taxon>
        <taxon>Pseudomonadota</taxon>
        <taxon>Alphaproteobacteria</taxon>
        <taxon>Acetobacterales</taxon>
        <taxon>Acetobacteraceae</taxon>
        <taxon>Neokomagataea</taxon>
    </lineage>
</organism>
<dbReference type="EMBL" id="BAQB01000017">
    <property type="protein sequence ID" value="GBR46700.1"/>
    <property type="molecule type" value="Genomic_DNA"/>
</dbReference>
<keyword evidence="1" id="KW-0547">Nucleotide-binding</keyword>
<dbReference type="PANTHER" id="PTHR32071">
    <property type="entry name" value="TRANSCRIPTIONAL REGULATORY PROTEIN"/>
    <property type="match status" value="1"/>
</dbReference>
<dbReference type="InterPro" id="IPR009057">
    <property type="entry name" value="Homeodomain-like_sf"/>
</dbReference>
<accession>A0ABQ0QJ54</accession>
<dbReference type="Pfam" id="PF02954">
    <property type="entry name" value="HTH_8"/>
    <property type="match status" value="1"/>
</dbReference>
<gene>
    <name evidence="5" type="ORF">AA106556_1199</name>
</gene>
<dbReference type="Pfam" id="PF00158">
    <property type="entry name" value="Sigma54_activat"/>
    <property type="match status" value="1"/>
</dbReference>
<keyword evidence="2" id="KW-0067">ATP-binding</keyword>
<dbReference type="InterPro" id="IPR002078">
    <property type="entry name" value="Sigma_54_int"/>
</dbReference>
<dbReference type="RefSeq" id="WP_245642261.1">
    <property type="nucleotide sequence ID" value="NZ_BAQB01000017.1"/>
</dbReference>
<keyword evidence="3" id="KW-0902">Two-component regulatory system</keyword>
<protein>
    <submittedName>
        <fullName evidence="5">Nitrogen assimilation regulatory protein NtrC</fullName>
    </submittedName>
</protein>
<comment type="caution">
    <text evidence="5">The sequence shown here is derived from an EMBL/GenBank/DDBJ whole genome shotgun (WGS) entry which is preliminary data.</text>
</comment>
<keyword evidence="6" id="KW-1185">Reference proteome</keyword>
<dbReference type="PANTHER" id="PTHR32071:SF29">
    <property type="entry name" value="PHOSPHOGLYCERATE TRANSPORT SYSTEM TRANSCRIPTIONAL REGULATORY PROTEIN PGTA"/>
    <property type="match status" value="1"/>
</dbReference>
<proteinExistence type="predicted"/>
<dbReference type="PRINTS" id="PR01590">
    <property type="entry name" value="HTHFIS"/>
</dbReference>
<evidence type="ECO:0000313" key="5">
    <source>
        <dbReference type="EMBL" id="GBR46700.1"/>
    </source>
</evidence>
<reference evidence="5" key="1">
    <citation type="submission" date="2013-04" db="EMBL/GenBank/DDBJ databases">
        <title>The genome sequencing project of 58 acetic acid bacteria.</title>
        <authorList>
            <person name="Okamoto-Kainuma A."/>
            <person name="Ishikawa M."/>
            <person name="Umino S."/>
            <person name="Koizumi Y."/>
            <person name="Shiwa Y."/>
            <person name="Yoshikawa H."/>
            <person name="Matsutani M."/>
            <person name="Matsushita K."/>
        </authorList>
    </citation>
    <scope>NUCLEOTIDE SEQUENCE</scope>
    <source>
        <strain evidence="5">NBRC 106556</strain>
    </source>
</reference>
<name>A0ABQ0QJ54_9PROT</name>
<evidence type="ECO:0000313" key="6">
    <source>
        <dbReference type="Proteomes" id="UP001062443"/>
    </source>
</evidence>
<dbReference type="Proteomes" id="UP001062443">
    <property type="component" value="Unassembled WGS sequence"/>
</dbReference>
<feature type="domain" description="Sigma-54 factor interaction" evidence="4">
    <location>
        <begin position="20"/>
        <end position="139"/>
    </location>
</feature>
<dbReference type="Gene3D" id="3.40.50.300">
    <property type="entry name" value="P-loop containing nucleotide triphosphate hydrolases"/>
    <property type="match status" value="1"/>
</dbReference>
<dbReference type="InterPro" id="IPR002197">
    <property type="entry name" value="HTH_Fis"/>
</dbReference>
<evidence type="ECO:0000259" key="4">
    <source>
        <dbReference type="PROSITE" id="PS50045"/>
    </source>
</evidence>
<dbReference type="InterPro" id="IPR027417">
    <property type="entry name" value="P-loop_NTPase"/>
</dbReference>
<evidence type="ECO:0000256" key="3">
    <source>
        <dbReference type="ARBA" id="ARBA00023012"/>
    </source>
</evidence>